<gene>
    <name evidence="1" type="ORF">LHYA1_G005719</name>
</gene>
<protein>
    <recommendedName>
        <fullName evidence="3">Pseudouridine-5'-phosphatase</fullName>
    </recommendedName>
</protein>
<dbReference type="AlphaFoldDB" id="A0A8H8TWY5"/>
<dbReference type="InterPro" id="IPR023214">
    <property type="entry name" value="HAD_sf"/>
</dbReference>
<dbReference type="NCBIfam" id="TIGR01509">
    <property type="entry name" value="HAD-SF-IA-v3"/>
    <property type="match status" value="1"/>
</dbReference>
<name>A0A8H8TWY5_9HELO</name>
<evidence type="ECO:0000313" key="2">
    <source>
        <dbReference type="Proteomes" id="UP000431533"/>
    </source>
</evidence>
<dbReference type="Proteomes" id="UP000431533">
    <property type="component" value="Unassembled WGS sequence"/>
</dbReference>
<accession>A0A8H8TWY5</accession>
<dbReference type="FunFam" id="1.10.150.240:FF:000001">
    <property type="entry name" value="Haloacid dehalogenase-like hydrolase domain"/>
    <property type="match status" value="1"/>
</dbReference>
<sequence>MPPKTDFPPIRACLFDLDGLLIDSEDKYTICTEAVLARYGKPRLPWSIKAKMQGRPGPAAGAIFEAWAQLPLTREEYLKELVELQKVHFPTVKPLPGTRKLLGDLAGARSRSGDGEKEGEKVCVALATSSHLQTFELKTEHLEEFMSVFPAHRRVLGDDVRIATGRGKPAPDIYLLALKTVNDSLAPGEKKIVPEECLVFEDSVPGVESGRRAGMRVVWVPHAGLREEYRGKEKDVLAGRTGEGEGDLHQVGEIDDGWSEHLETLEDFPYEKYGIVV</sequence>
<dbReference type="RefSeq" id="XP_031004222.1">
    <property type="nucleotide sequence ID" value="XM_031150663.1"/>
</dbReference>
<comment type="caution">
    <text evidence="1">The sequence shown here is derived from an EMBL/GenBank/DDBJ whole genome shotgun (WGS) entry which is preliminary data.</text>
</comment>
<dbReference type="Pfam" id="PF00702">
    <property type="entry name" value="Hydrolase"/>
    <property type="match status" value="1"/>
</dbReference>
<dbReference type="EMBL" id="QGMH01000095">
    <property type="protein sequence ID" value="TVY25434.1"/>
    <property type="molecule type" value="Genomic_DNA"/>
</dbReference>
<keyword evidence="2" id="KW-1185">Reference proteome</keyword>
<dbReference type="SFLD" id="SFLDS00003">
    <property type="entry name" value="Haloacid_Dehalogenase"/>
    <property type="match status" value="1"/>
</dbReference>
<reference evidence="1 2" key="1">
    <citation type="submission" date="2018-05" db="EMBL/GenBank/DDBJ databases">
        <title>Genome sequencing and assembly of the regulated plant pathogen Lachnellula willkommii and related sister species for the development of diagnostic species identification markers.</title>
        <authorList>
            <person name="Giroux E."/>
            <person name="Bilodeau G."/>
        </authorList>
    </citation>
    <scope>NUCLEOTIDE SEQUENCE [LARGE SCALE GENOMIC DNA]</scope>
    <source>
        <strain evidence="1 2">CBS 185.66</strain>
    </source>
</reference>
<dbReference type="Gene3D" id="1.10.150.240">
    <property type="entry name" value="Putative phosphatase, domain 2"/>
    <property type="match status" value="1"/>
</dbReference>
<dbReference type="PANTHER" id="PTHR18901">
    <property type="entry name" value="2-DEOXYGLUCOSE-6-PHOSPHATE PHOSPHATASE 2"/>
    <property type="match status" value="1"/>
</dbReference>
<dbReference type="GeneID" id="41985917"/>
<dbReference type="SUPFAM" id="SSF56784">
    <property type="entry name" value="HAD-like"/>
    <property type="match status" value="1"/>
</dbReference>
<dbReference type="PANTHER" id="PTHR18901:SF38">
    <property type="entry name" value="PSEUDOURIDINE-5'-PHOSPHATASE"/>
    <property type="match status" value="1"/>
</dbReference>
<dbReference type="InterPro" id="IPR036412">
    <property type="entry name" value="HAD-like_sf"/>
</dbReference>
<organism evidence="1 2">
    <name type="scientific">Lachnellula hyalina</name>
    <dbReference type="NCBI Taxonomy" id="1316788"/>
    <lineage>
        <taxon>Eukaryota</taxon>
        <taxon>Fungi</taxon>
        <taxon>Dikarya</taxon>
        <taxon>Ascomycota</taxon>
        <taxon>Pezizomycotina</taxon>
        <taxon>Leotiomycetes</taxon>
        <taxon>Helotiales</taxon>
        <taxon>Lachnaceae</taxon>
        <taxon>Lachnellula</taxon>
    </lineage>
</organism>
<dbReference type="Gene3D" id="3.40.50.1000">
    <property type="entry name" value="HAD superfamily/HAD-like"/>
    <property type="match status" value="1"/>
</dbReference>
<dbReference type="OrthoDB" id="40579at2759"/>
<evidence type="ECO:0008006" key="3">
    <source>
        <dbReference type="Google" id="ProtNLM"/>
    </source>
</evidence>
<evidence type="ECO:0000313" key="1">
    <source>
        <dbReference type="EMBL" id="TVY25434.1"/>
    </source>
</evidence>
<dbReference type="InterPro" id="IPR006439">
    <property type="entry name" value="HAD-SF_hydro_IA"/>
</dbReference>
<proteinExistence type="predicted"/>
<dbReference type="SFLD" id="SFLDG01129">
    <property type="entry name" value="C1.5:_HAD__Beta-PGM__Phosphata"/>
    <property type="match status" value="1"/>
</dbReference>
<dbReference type="InterPro" id="IPR023198">
    <property type="entry name" value="PGP-like_dom2"/>
</dbReference>
<dbReference type="GO" id="GO:0016791">
    <property type="term" value="F:phosphatase activity"/>
    <property type="evidence" value="ECO:0007669"/>
    <property type="project" value="UniProtKB-ARBA"/>
</dbReference>